<organism evidence="2 3">
    <name type="scientific">Candidatus Zambryskibacteria bacterium RIFCSPLOWO2_12_FULL_39_23</name>
    <dbReference type="NCBI Taxonomy" id="1802776"/>
    <lineage>
        <taxon>Bacteria</taxon>
        <taxon>Candidatus Zambryskiibacteriota</taxon>
    </lineage>
</organism>
<comment type="caution">
    <text evidence="2">The sequence shown here is derived from an EMBL/GenBank/DDBJ whole genome shotgun (WGS) entry which is preliminary data.</text>
</comment>
<name>A0A1G2US89_9BACT</name>
<dbReference type="AlphaFoldDB" id="A0A1G2US89"/>
<dbReference type="EMBL" id="MHWT01000019">
    <property type="protein sequence ID" value="OHB12267.1"/>
    <property type="molecule type" value="Genomic_DNA"/>
</dbReference>
<gene>
    <name evidence="2" type="ORF">A3G99_00700</name>
</gene>
<protein>
    <submittedName>
        <fullName evidence="2">Uncharacterized protein</fullName>
    </submittedName>
</protein>
<evidence type="ECO:0000256" key="1">
    <source>
        <dbReference type="SAM" id="Phobius"/>
    </source>
</evidence>
<dbReference type="Pfam" id="PF18895">
    <property type="entry name" value="T4SS_pilin"/>
    <property type="match status" value="1"/>
</dbReference>
<keyword evidence="1" id="KW-0472">Membrane</keyword>
<reference evidence="2 3" key="1">
    <citation type="journal article" date="2016" name="Nat. Commun.">
        <title>Thousands of microbial genomes shed light on interconnected biogeochemical processes in an aquifer system.</title>
        <authorList>
            <person name="Anantharaman K."/>
            <person name="Brown C.T."/>
            <person name="Hug L.A."/>
            <person name="Sharon I."/>
            <person name="Castelle C.J."/>
            <person name="Probst A.J."/>
            <person name="Thomas B.C."/>
            <person name="Singh A."/>
            <person name="Wilkins M.J."/>
            <person name="Karaoz U."/>
            <person name="Brodie E.L."/>
            <person name="Williams K.H."/>
            <person name="Hubbard S.S."/>
            <person name="Banfield J.F."/>
        </authorList>
    </citation>
    <scope>NUCLEOTIDE SEQUENCE [LARGE SCALE GENOMIC DNA]</scope>
</reference>
<keyword evidence="1" id="KW-0812">Transmembrane</keyword>
<accession>A0A1G2US89</accession>
<feature type="transmembrane region" description="Helical" evidence="1">
    <location>
        <begin position="39"/>
        <end position="59"/>
    </location>
</feature>
<evidence type="ECO:0000313" key="2">
    <source>
        <dbReference type="EMBL" id="OHB12267.1"/>
    </source>
</evidence>
<feature type="transmembrane region" description="Helical" evidence="1">
    <location>
        <begin position="80"/>
        <end position="100"/>
    </location>
</feature>
<keyword evidence="1" id="KW-1133">Transmembrane helix</keyword>
<evidence type="ECO:0000313" key="3">
    <source>
        <dbReference type="Proteomes" id="UP000176558"/>
    </source>
</evidence>
<sequence length="133" mass="14500">MKKLNYLFIGLTAFTPLISLAFSLKDSTFKDIIDEVKGIIDILLPILAAVALIVFFWGLSKFILHSGNQADLEKGKNYMLWGILALFILLSYKAIVSLVATDLDIGDGTTVPYINALDPVIRTRMPGSPGGTP</sequence>
<dbReference type="InterPro" id="IPR043993">
    <property type="entry name" value="T4SS_pilin"/>
</dbReference>
<dbReference type="Proteomes" id="UP000176558">
    <property type="component" value="Unassembled WGS sequence"/>
</dbReference>
<proteinExistence type="predicted"/>